<reference evidence="4 5" key="1">
    <citation type="journal article" date="2019" name="BMC Genomics">
        <title>New insights from Opisthorchis felineus genome: update on genomics of the epidemiologically important liver flukes.</title>
        <authorList>
            <person name="Ershov N.I."/>
            <person name="Mordvinov V.A."/>
            <person name="Prokhortchouk E.B."/>
            <person name="Pakharukova M.Y."/>
            <person name="Gunbin K.V."/>
            <person name="Ustyantsev K."/>
            <person name="Genaev M.A."/>
            <person name="Blinov A.G."/>
            <person name="Mazur A."/>
            <person name="Boulygina E."/>
            <person name="Tsygankova S."/>
            <person name="Khrameeva E."/>
            <person name="Chekanov N."/>
            <person name="Fan G."/>
            <person name="Xiao A."/>
            <person name="Zhang H."/>
            <person name="Xu X."/>
            <person name="Yang H."/>
            <person name="Solovyev V."/>
            <person name="Lee S.M."/>
            <person name="Liu X."/>
            <person name="Afonnikov D.A."/>
            <person name="Skryabin K.G."/>
        </authorList>
    </citation>
    <scope>NUCLEOTIDE SEQUENCE [LARGE SCALE GENOMIC DNA]</scope>
    <source>
        <strain evidence="4">AK-0245</strain>
        <tissue evidence="4">Whole organism</tissue>
    </source>
</reference>
<evidence type="ECO:0000313" key="5">
    <source>
        <dbReference type="Proteomes" id="UP000308267"/>
    </source>
</evidence>
<evidence type="ECO:0000256" key="3">
    <source>
        <dbReference type="ARBA" id="ARBA00023002"/>
    </source>
</evidence>
<evidence type="ECO:0000313" key="4">
    <source>
        <dbReference type="EMBL" id="TGZ63775.1"/>
    </source>
</evidence>
<gene>
    <name evidence="4" type="ORF">CRM22_006723</name>
</gene>
<protein>
    <recommendedName>
        <fullName evidence="6">Carbonyl reductase 1</fullName>
    </recommendedName>
</protein>
<dbReference type="Proteomes" id="UP000308267">
    <property type="component" value="Unassembled WGS sequence"/>
</dbReference>
<proteinExistence type="inferred from homology"/>
<organism evidence="4 5">
    <name type="scientific">Opisthorchis felineus</name>
    <dbReference type="NCBI Taxonomy" id="147828"/>
    <lineage>
        <taxon>Eukaryota</taxon>
        <taxon>Metazoa</taxon>
        <taxon>Spiralia</taxon>
        <taxon>Lophotrochozoa</taxon>
        <taxon>Platyhelminthes</taxon>
        <taxon>Trematoda</taxon>
        <taxon>Digenea</taxon>
        <taxon>Opisthorchiida</taxon>
        <taxon>Opisthorchiata</taxon>
        <taxon>Opisthorchiidae</taxon>
        <taxon>Opisthorchis</taxon>
    </lineage>
</organism>
<dbReference type="STRING" id="147828.A0A4S2LJH7"/>
<evidence type="ECO:0000256" key="1">
    <source>
        <dbReference type="ARBA" id="ARBA00006484"/>
    </source>
</evidence>
<evidence type="ECO:0008006" key="6">
    <source>
        <dbReference type="Google" id="ProtNLM"/>
    </source>
</evidence>
<dbReference type="AlphaFoldDB" id="A0A4S2LJH7"/>
<keyword evidence="5" id="KW-1185">Reference proteome</keyword>
<dbReference type="Gene3D" id="3.40.50.720">
    <property type="entry name" value="NAD(P)-binding Rossmann-like Domain"/>
    <property type="match status" value="1"/>
</dbReference>
<comment type="caution">
    <text evidence="4">The sequence shown here is derived from an EMBL/GenBank/DDBJ whole genome shotgun (WGS) entry which is preliminary data.</text>
</comment>
<evidence type="ECO:0000256" key="2">
    <source>
        <dbReference type="ARBA" id="ARBA00022857"/>
    </source>
</evidence>
<dbReference type="SUPFAM" id="SSF51735">
    <property type="entry name" value="NAD(P)-binding Rossmann-fold domains"/>
    <property type="match status" value="1"/>
</dbReference>
<sequence>MKVAVVTGSNKGIGLALVEKLAEFYKSTGGWHVFLTARDEQRGHRACEQLHRKGLPVKHHQLDICDGRSRKRFVDFVTSEYAGGINVLVNNAGILYKVNFRIFKIFARRLDRTNPQPSSRKMRVSQSTQTSPIHWISRWNVFLFLQMMPG</sequence>
<dbReference type="InterPro" id="IPR002347">
    <property type="entry name" value="SDR_fam"/>
</dbReference>
<dbReference type="PRINTS" id="PR00081">
    <property type="entry name" value="GDHRDH"/>
</dbReference>
<dbReference type="InterPro" id="IPR036291">
    <property type="entry name" value="NAD(P)-bd_dom_sf"/>
</dbReference>
<dbReference type="PANTHER" id="PTHR43963:SF6">
    <property type="entry name" value="CHAIN DEHYDROGENASE FAMILY PROTEIN, PUTATIVE (AFU_ORTHOLOGUE AFUA_3G15350)-RELATED"/>
    <property type="match status" value="1"/>
</dbReference>
<keyword evidence="2" id="KW-0521">NADP</keyword>
<dbReference type="GO" id="GO:0016491">
    <property type="term" value="F:oxidoreductase activity"/>
    <property type="evidence" value="ECO:0007669"/>
    <property type="project" value="UniProtKB-KW"/>
</dbReference>
<dbReference type="OrthoDB" id="6123792at2759"/>
<comment type="similarity">
    <text evidence="1">Belongs to the short-chain dehydrogenases/reductases (SDR) family.</text>
</comment>
<dbReference type="PANTHER" id="PTHR43963">
    <property type="entry name" value="CARBONYL REDUCTASE 1-RELATED"/>
    <property type="match status" value="1"/>
</dbReference>
<accession>A0A4S2LJH7</accession>
<dbReference type="EMBL" id="SJOL01007044">
    <property type="protein sequence ID" value="TGZ63775.1"/>
    <property type="molecule type" value="Genomic_DNA"/>
</dbReference>
<dbReference type="Pfam" id="PF00106">
    <property type="entry name" value="adh_short"/>
    <property type="match status" value="1"/>
</dbReference>
<name>A0A4S2LJH7_OPIFE</name>
<keyword evidence="3" id="KW-0560">Oxidoreductase</keyword>